<organism evidence="1 2">
    <name type="scientific">Gordonia phage Fosterous</name>
    <dbReference type="NCBI Taxonomy" id="2483668"/>
    <lineage>
        <taxon>Viruses</taxon>
        <taxon>Duplodnaviria</taxon>
        <taxon>Heunggongvirae</taxon>
        <taxon>Uroviricota</taxon>
        <taxon>Caudoviricetes</taxon>
        <taxon>Stackebrandtviridae</taxon>
        <taxon>Schenleyvirinae</taxon>
        <taxon>Vividuovirus</taxon>
        <taxon>Vividuovirus fosterous</taxon>
    </lineage>
</organism>
<protein>
    <submittedName>
        <fullName evidence="1">Uncharacterized protein</fullName>
    </submittedName>
</protein>
<dbReference type="KEGG" id="vg:65116953"/>
<proteinExistence type="predicted"/>
<evidence type="ECO:0000313" key="2">
    <source>
        <dbReference type="Proteomes" id="UP000279733"/>
    </source>
</evidence>
<reference evidence="1 2" key="1">
    <citation type="submission" date="2018-09" db="EMBL/GenBank/DDBJ databases">
        <authorList>
            <person name="Pope W.H."/>
            <person name="Garlena R.A."/>
            <person name="Russell D.A."/>
            <person name="Jacobs-Sera D."/>
            <person name="Hatfull G.F."/>
        </authorList>
    </citation>
    <scope>NUCLEOTIDE SEQUENCE [LARGE SCALE GENOMIC DNA]</scope>
</reference>
<dbReference type="GeneID" id="65116953"/>
<dbReference type="EMBL" id="MH976510">
    <property type="protein sequence ID" value="AYR02745.1"/>
    <property type="molecule type" value="Genomic_DNA"/>
</dbReference>
<dbReference type="RefSeq" id="YP_010099267.1">
    <property type="nucleotide sequence ID" value="NC_055775.1"/>
</dbReference>
<keyword evidence="2" id="KW-1185">Reference proteome</keyword>
<accession>A0A3G3M8K5</accession>
<sequence>MTFGAIDACPHCGAVEVHEVEPPQRCPLVAMGIPWMCNDPSAGMAGHANWKTHDSDEVESVRRCRCGARWAYPETARELAARRHAIESEAHYLVRERDRYDALPWWRRVFATRP</sequence>
<evidence type="ECO:0000313" key="1">
    <source>
        <dbReference type="EMBL" id="AYR02745.1"/>
    </source>
</evidence>
<name>A0A3G3M8K5_9CAUD</name>
<dbReference type="Proteomes" id="UP000279733">
    <property type="component" value="Segment"/>
</dbReference>
<gene>
    <name evidence="1" type="primary">24</name>
    <name evidence="1" type="ORF">SEA_FOSTEROUS_24</name>
</gene>